<dbReference type="GO" id="GO:0015740">
    <property type="term" value="P:C4-dicarboxylate transport"/>
    <property type="evidence" value="ECO:0007669"/>
    <property type="project" value="TreeGrafter"/>
</dbReference>
<organism evidence="11 12">
    <name type="scientific">Undibacter mobilis</name>
    <dbReference type="NCBI Taxonomy" id="2292256"/>
    <lineage>
        <taxon>Bacteria</taxon>
        <taxon>Pseudomonadati</taxon>
        <taxon>Pseudomonadota</taxon>
        <taxon>Alphaproteobacteria</taxon>
        <taxon>Hyphomicrobiales</taxon>
        <taxon>Nitrobacteraceae</taxon>
        <taxon>Undibacter</taxon>
    </lineage>
</organism>
<dbReference type="OrthoDB" id="4964541at2"/>
<evidence type="ECO:0000256" key="6">
    <source>
        <dbReference type="ARBA" id="ARBA00022989"/>
    </source>
</evidence>
<keyword evidence="3" id="KW-1003">Cell membrane</keyword>
<keyword evidence="2 9" id="KW-0813">Transport</keyword>
<comment type="caution">
    <text evidence="11">The sequence shown here is derived from an EMBL/GenBank/DDBJ whole genome shotgun (WGS) entry which is preliminary data.</text>
</comment>
<evidence type="ECO:0000256" key="8">
    <source>
        <dbReference type="ARBA" id="ARBA00038436"/>
    </source>
</evidence>
<keyword evidence="7 9" id="KW-0472">Membrane</keyword>
<dbReference type="Pfam" id="PF04290">
    <property type="entry name" value="DctQ"/>
    <property type="match status" value="1"/>
</dbReference>
<keyword evidence="5 9" id="KW-0812">Transmembrane</keyword>
<dbReference type="GO" id="GO:0005886">
    <property type="term" value="C:plasma membrane"/>
    <property type="evidence" value="ECO:0007669"/>
    <property type="project" value="UniProtKB-SubCell"/>
</dbReference>
<evidence type="ECO:0000256" key="4">
    <source>
        <dbReference type="ARBA" id="ARBA00022519"/>
    </source>
</evidence>
<name>A0A371BDP1_9BRAD</name>
<proteinExistence type="inferred from homology"/>
<evidence type="ECO:0000259" key="10">
    <source>
        <dbReference type="Pfam" id="PF04290"/>
    </source>
</evidence>
<protein>
    <recommendedName>
        <fullName evidence="9">TRAP transporter small permease protein</fullName>
    </recommendedName>
</protein>
<evidence type="ECO:0000256" key="1">
    <source>
        <dbReference type="ARBA" id="ARBA00004429"/>
    </source>
</evidence>
<feature type="transmembrane region" description="Helical" evidence="9">
    <location>
        <begin position="93"/>
        <end position="114"/>
    </location>
</feature>
<keyword evidence="6 9" id="KW-1133">Transmembrane helix</keyword>
<feature type="transmembrane region" description="Helical" evidence="9">
    <location>
        <begin position="54"/>
        <end position="72"/>
    </location>
</feature>
<keyword evidence="12" id="KW-1185">Reference proteome</keyword>
<sequence length="180" mass="19969">MDTVLSLFDRLVALTAALVRIVCIVLATALFVIVVAAVIARYGFGQAVSWTEEVPRYLLIWISFLAAASCVLRREHVGFDVLFNALPNGPRRVLGTALSLLVFGFGWIVFRYGITFVQDFGSDLMETIPYTNYWYYPAMPISGFLIMLFSIKVMIDELRSKEAGAIAGASVETVGMEQRP</sequence>
<evidence type="ECO:0000256" key="7">
    <source>
        <dbReference type="ARBA" id="ARBA00023136"/>
    </source>
</evidence>
<reference evidence="12" key="1">
    <citation type="submission" date="2018-08" db="EMBL/GenBank/DDBJ databases">
        <authorList>
            <person name="Kim S.-J."/>
            <person name="Jung G.-Y."/>
        </authorList>
    </citation>
    <scope>NUCLEOTIDE SEQUENCE [LARGE SCALE GENOMIC DNA]</scope>
    <source>
        <strain evidence="12">GY_H</strain>
    </source>
</reference>
<evidence type="ECO:0000256" key="3">
    <source>
        <dbReference type="ARBA" id="ARBA00022475"/>
    </source>
</evidence>
<feature type="transmembrane region" description="Helical" evidence="9">
    <location>
        <begin position="12"/>
        <end position="42"/>
    </location>
</feature>
<evidence type="ECO:0000313" key="12">
    <source>
        <dbReference type="Proteomes" id="UP000263993"/>
    </source>
</evidence>
<dbReference type="EMBL" id="QRGO01000001">
    <property type="protein sequence ID" value="RDV05637.1"/>
    <property type="molecule type" value="Genomic_DNA"/>
</dbReference>
<dbReference type="Proteomes" id="UP000263993">
    <property type="component" value="Unassembled WGS sequence"/>
</dbReference>
<dbReference type="InterPro" id="IPR055348">
    <property type="entry name" value="DctQ"/>
</dbReference>
<feature type="domain" description="Tripartite ATP-independent periplasmic transporters DctQ component" evidence="10">
    <location>
        <begin position="30"/>
        <end position="159"/>
    </location>
</feature>
<comment type="subunit">
    <text evidence="9">The complex comprises the extracytoplasmic solute receptor protein and the two transmembrane proteins.</text>
</comment>
<evidence type="ECO:0000313" key="11">
    <source>
        <dbReference type="EMBL" id="RDV05637.1"/>
    </source>
</evidence>
<feature type="transmembrane region" description="Helical" evidence="9">
    <location>
        <begin position="134"/>
        <end position="151"/>
    </location>
</feature>
<dbReference type="PANTHER" id="PTHR35011">
    <property type="entry name" value="2,3-DIKETO-L-GULONATE TRAP TRANSPORTER SMALL PERMEASE PROTEIN YIAM"/>
    <property type="match status" value="1"/>
</dbReference>
<dbReference type="GO" id="GO:0022857">
    <property type="term" value="F:transmembrane transporter activity"/>
    <property type="evidence" value="ECO:0007669"/>
    <property type="project" value="UniProtKB-UniRule"/>
</dbReference>
<dbReference type="PANTHER" id="PTHR35011:SF2">
    <property type="entry name" value="2,3-DIKETO-L-GULONATE TRAP TRANSPORTER SMALL PERMEASE PROTEIN YIAM"/>
    <property type="match status" value="1"/>
</dbReference>
<keyword evidence="4 9" id="KW-0997">Cell inner membrane</keyword>
<evidence type="ECO:0000256" key="5">
    <source>
        <dbReference type="ARBA" id="ARBA00022692"/>
    </source>
</evidence>
<evidence type="ECO:0000256" key="2">
    <source>
        <dbReference type="ARBA" id="ARBA00022448"/>
    </source>
</evidence>
<evidence type="ECO:0000256" key="9">
    <source>
        <dbReference type="RuleBase" id="RU369079"/>
    </source>
</evidence>
<dbReference type="AlphaFoldDB" id="A0A371BDP1"/>
<accession>A0A371BDP1</accession>
<dbReference type="InterPro" id="IPR007387">
    <property type="entry name" value="TRAP_DctQ"/>
</dbReference>
<gene>
    <name evidence="11" type="ORF">DXH78_01265</name>
</gene>
<comment type="function">
    <text evidence="9">Part of the tripartite ATP-independent periplasmic (TRAP) transport system.</text>
</comment>
<comment type="similarity">
    <text evidence="8 9">Belongs to the TRAP transporter small permease family.</text>
</comment>
<comment type="subcellular location">
    <subcellularLocation>
        <location evidence="1 9">Cell inner membrane</location>
        <topology evidence="1 9">Multi-pass membrane protein</topology>
    </subcellularLocation>
</comment>